<keyword evidence="4" id="KW-0732">Signal</keyword>
<evidence type="ECO:0000256" key="5">
    <source>
        <dbReference type="ARBA" id="ARBA00022827"/>
    </source>
</evidence>
<dbReference type="InterPro" id="IPR000172">
    <property type="entry name" value="GMC_OxRdtase_N"/>
</dbReference>
<evidence type="ECO:0000256" key="4">
    <source>
        <dbReference type="ARBA" id="ARBA00022729"/>
    </source>
</evidence>
<evidence type="ECO:0000256" key="2">
    <source>
        <dbReference type="ARBA" id="ARBA00010790"/>
    </source>
</evidence>
<evidence type="ECO:0000313" key="9">
    <source>
        <dbReference type="EMBL" id="KZV84020.1"/>
    </source>
</evidence>
<evidence type="ECO:0000256" key="3">
    <source>
        <dbReference type="ARBA" id="ARBA00022630"/>
    </source>
</evidence>
<dbReference type="STRING" id="1314781.A0A165D8V9"/>
<comment type="cofactor">
    <cofactor evidence="1 7">
        <name>FAD</name>
        <dbReference type="ChEBI" id="CHEBI:57692"/>
    </cofactor>
</comment>
<name>A0A165D8V9_EXIGL</name>
<dbReference type="Gene3D" id="3.50.50.60">
    <property type="entry name" value="FAD/NAD(P)-binding domain"/>
    <property type="match status" value="1"/>
</dbReference>
<protein>
    <submittedName>
        <fullName evidence="9">Alcohol oxidase</fullName>
    </submittedName>
</protein>
<dbReference type="Pfam" id="PF05199">
    <property type="entry name" value="GMC_oxred_C"/>
    <property type="match status" value="1"/>
</dbReference>
<feature type="binding site" evidence="7">
    <location>
        <position position="97"/>
    </location>
    <ligand>
        <name>FAD</name>
        <dbReference type="ChEBI" id="CHEBI:57692"/>
    </ligand>
</feature>
<dbReference type="Proteomes" id="UP000077266">
    <property type="component" value="Unassembled WGS sequence"/>
</dbReference>
<dbReference type="PANTHER" id="PTHR11552:SF201">
    <property type="entry name" value="GLUCOSE-METHANOL-CHOLINE OXIDOREDUCTASE N-TERMINAL DOMAIN-CONTAINING PROTEIN"/>
    <property type="match status" value="1"/>
</dbReference>
<feature type="domain" description="Glucose-methanol-choline oxidoreductase N-terminal" evidence="8">
    <location>
        <begin position="287"/>
        <end position="301"/>
    </location>
</feature>
<evidence type="ECO:0000256" key="6">
    <source>
        <dbReference type="ARBA" id="ARBA00023002"/>
    </source>
</evidence>
<evidence type="ECO:0000256" key="7">
    <source>
        <dbReference type="PIRSR" id="PIRSR000137-2"/>
    </source>
</evidence>
<keyword evidence="3" id="KW-0285">Flavoprotein</keyword>
<feature type="binding site" evidence="7">
    <location>
        <position position="93"/>
    </location>
    <ligand>
        <name>FAD</name>
        <dbReference type="ChEBI" id="CHEBI:57692"/>
    </ligand>
</feature>
<dbReference type="GO" id="GO:0016614">
    <property type="term" value="F:oxidoreductase activity, acting on CH-OH group of donors"/>
    <property type="evidence" value="ECO:0007669"/>
    <property type="project" value="InterPro"/>
</dbReference>
<proteinExistence type="inferred from homology"/>
<dbReference type="PANTHER" id="PTHR11552">
    <property type="entry name" value="GLUCOSE-METHANOL-CHOLINE GMC OXIDOREDUCTASE"/>
    <property type="match status" value="1"/>
</dbReference>
<sequence>MPIVAAETFAQTSFDYIIVGGGTAGLVVAARLSEDPGVLVGIVEAGEYLPDREDINVPGYFGRTIGSDIDWKFETVPQPGLNGRKILMSRGKVLGGTSAINFMANTRGSAADYDSWEKLGMSGWNWREILRSLLTAEHRTPAVQPAASACQFNPECHGSSGPLISSYPNYVNDKHTEFLAAVRASGLKENLDPDNGHNVGAWTFGGSIDPRTATRSYAATAYWAPNADRTNLLLVTSAHALKVTFAPSTSAGQNNELCVAQGVQLTAHRDGTILHATARRAIILSAGAIQTPQLLELSGIGNPAILREYDIECVVDLPGVGENLQDHIYIPMSYEVTADCDTWDDTRDPSKHAELWAQYLQQKGKYSHMHSAVAMTGLPILAGSQQRLEEHLASATRHANGPVEDYAKQHALLAGYLGEPGQAQAEIIQAPGFASFASQLDVGKRYHSHINIFLRPFSRGHVHIASPDPHAAPSIDPRYFSHPLDFGIFMDMVRYSRRLMRTAPIAGYFLRHVDPGSDLCDAELEEHVRQQATTLWHPVGTAAMLPREDNGVVDERLRVYGTANLHVVRSGCPLWR</sequence>
<organism evidence="9 10">
    <name type="scientific">Exidia glandulosa HHB12029</name>
    <dbReference type="NCBI Taxonomy" id="1314781"/>
    <lineage>
        <taxon>Eukaryota</taxon>
        <taxon>Fungi</taxon>
        <taxon>Dikarya</taxon>
        <taxon>Basidiomycota</taxon>
        <taxon>Agaricomycotina</taxon>
        <taxon>Agaricomycetes</taxon>
        <taxon>Auriculariales</taxon>
        <taxon>Exidiaceae</taxon>
        <taxon>Exidia</taxon>
    </lineage>
</organism>
<evidence type="ECO:0000256" key="1">
    <source>
        <dbReference type="ARBA" id="ARBA00001974"/>
    </source>
</evidence>
<keyword evidence="6" id="KW-0560">Oxidoreductase</keyword>
<accession>A0A165D8V9</accession>
<evidence type="ECO:0000259" key="8">
    <source>
        <dbReference type="PROSITE" id="PS00624"/>
    </source>
</evidence>
<dbReference type="EMBL" id="KV426244">
    <property type="protein sequence ID" value="KZV84020.1"/>
    <property type="molecule type" value="Genomic_DNA"/>
</dbReference>
<comment type="similarity">
    <text evidence="2">Belongs to the GMC oxidoreductase family.</text>
</comment>
<dbReference type="OrthoDB" id="269227at2759"/>
<dbReference type="PIRSF" id="PIRSF000137">
    <property type="entry name" value="Alcohol_oxidase"/>
    <property type="match status" value="1"/>
</dbReference>
<keyword evidence="5 7" id="KW-0274">FAD</keyword>
<dbReference type="InterPro" id="IPR036188">
    <property type="entry name" value="FAD/NAD-bd_sf"/>
</dbReference>
<dbReference type="PROSITE" id="PS00624">
    <property type="entry name" value="GMC_OXRED_2"/>
    <property type="match status" value="1"/>
</dbReference>
<dbReference type="SUPFAM" id="SSF54373">
    <property type="entry name" value="FAD-linked reductases, C-terminal domain"/>
    <property type="match status" value="1"/>
</dbReference>
<dbReference type="AlphaFoldDB" id="A0A165D8V9"/>
<dbReference type="InterPro" id="IPR012132">
    <property type="entry name" value="GMC_OxRdtase"/>
</dbReference>
<feature type="binding site" evidence="7">
    <location>
        <begin position="536"/>
        <end position="537"/>
    </location>
    <ligand>
        <name>FAD</name>
        <dbReference type="ChEBI" id="CHEBI:57692"/>
    </ligand>
</feature>
<dbReference type="InterPro" id="IPR007867">
    <property type="entry name" value="GMC_OxRtase_C"/>
</dbReference>
<dbReference type="SUPFAM" id="SSF51905">
    <property type="entry name" value="FAD/NAD(P)-binding domain"/>
    <property type="match status" value="1"/>
</dbReference>
<reference evidence="9 10" key="1">
    <citation type="journal article" date="2016" name="Mol. Biol. Evol.">
        <title>Comparative Genomics of Early-Diverging Mushroom-Forming Fungi Provides Insights into the Origins of Lignocellulose Decay Capabilities.</title>
        <authorList>
            <person name="Nagy L.G."/>
            <person name="Riley R."/>
            <person name="Tritt A."/>
            <person name="Adam C."/>
            <person name="Daum C."/>
            <person name="Floudas D."/>
            <person name="Sun H."/>
            <person name="Yadav J.S."/>
            <person name="Pangilinan J."/>
            <person name="Larsson K.H."/>
            <person name="Matsuura K."/>
            <person name="Barry K."/>
            <person name="Labutti K."/>
            <person name="Kuo R."/>
            <person name="Ohm R.A."/>
            <person name="Bhattacharya S.S."/>
            <person name="Shirouzu T."/>
            <person name="Yoshinaga Y."/>
            <person name="Martin F.M."/>
            <person name="Grigoriev I.V."/>
            <person name="Hibbett D.S."/>
        </authorList>
    </citation>
    <scope>NUCLEOTIDE SEQUENCE [LARGE SCALE GENOMIC DNA]</scope>
    <source>
        <strain evidence="9 10">HHB12029</strain>
    </source>
</reference>
<evidence type="ECO:0000313" key="10">
    <source>
        <dbReference type="Proteomes" id="UP000077266"/>
    </source>
</evidence>
<keyword evidence="10" id="KW-1185">Reference proteome</keyword>
<dbReference type="InParanoid" id="A0A165D8V9"/>
<dbReference type="Gene3D" id="3.30.560.10">
    <property type="entry name" value="Glucose Oxidase, domain 3"/>
    <property type="match status" value="1"/>
</dbReference>
<dbReference type="GO" id="GO:0050660">
    <property type="term" value="F:flavin adenine dinucleotide binding"/>
    <property type="evidence" value="ECO:0007669"/>
    <property type="project" value="InterPro"/>
</dbReference>
<gene>
    <name evidence="9" type="ORF">EXIGLDRAFT_683247</name>
</gene>
<dbReference type="Pfam" id="PF00732">
    <property type="entry name" value="GMC_oxred_N"/>
    <property type="match status" value="1"/>
</dbReference>